<proteinExistence type="predicted"/>
<dbReference type="CDD" id="cd00121">
    <property type="entry name" value="MATH"/>
    <property type="match status" value="1"/>
</dbReference>
<gene>
    <name evidence="3" type="ORF">FCM35_KLT09497</name>
</gene>
<dbReference type="PROSITE" id="PS50144">
    <property type="entry name" value="MATH"/>
    <property type="match status" value="1"/>
</dbReference>
<evidence type="ECO:0000259" key="2">
    <source>
        <dbReference type="PROSITE" id="PS50144"/>
    </source>
</evidence>
<comment type="caution">
    <text evidence="3">The sequence shown here is derived from an EMBL/GenBank/DDBJ whole genome shotgun (WGS) entry which is preliminary data.</text>
</comment>
<reference evidence="3" key="1">
    <citation type="submission" date="2020-01" db="EMBL/GenBank/DDBJ databases">
        <title>Genome sequence of Kobresia littledalei, the first chromosome-level genome in the family Cyperaceae.</title>
        <authorList>
            <person name="Qu G."/>
        </authorList>
    </citation>
    <scope>NUCLEOTIDE SEQUENCE</scope>
    <source>
        <strain evidence="3">C.B.Clarke</strain>
        <tissue evidence="3">Leaf</tissue>
    </source>
</reference>
<dbReference type="InterPro" id="IPR002083">
    <property type="entry name" value="MATH/TRAF_dom"/>
</dbReference>
<dbReference type="EMBL" id="SWLB01000002">
    <property type="protein sequence ID" value="KAF3340653.1"/>
    <property type="molecule type" value="Genomic_DNA"/>
</dbReference>
<protein>
    <submittedName>
        <fullName evidence="3">MATH domain-containing protein</fullName>
    </submittedName>
</protein>
<organism evidence="3 4">
    <name type="scientific">Carex littledalei</name>
    <dbReference type="NCBI Taxonomy" id="544730"/>
    <lineage>
        <taxon>Eukaryota</taxon>
        <taxon>Viridiplantae</taxon>
        <taxon>Streptophyta</taxon>
        <taxon>Embryophyta</taxon>
        <taxon>Tracheophyta</taxon>
        <taxon>Spermatophyta</taxon>
        <taxon>Magnoliopsida</taxon>
        <taxon>Liliopsida</taxon>
        <taxon>Poales</taxon>
        <taxon>Cyperaceae</taxon>
        <taxon>Cyperoideae</taxon>
        <taxon>Cariceae</taxon>
        <taxon>Carex</taxon>
        <taxon>Carex subgen. Euthyceras</taxon>
    </lineage>
</organism>
<feature type="compositionally biased region" description="Low complexity" evidence="1">
    <location>
        <begin position="11"/>
        <end position="20"/>
    </location>
</feature>
<evidence type="ECO:0000313" key="3">
    <source>
        <dbReference type="EMBL" id="KAF3340653.1"/>
    </source>
</evidence>
<feature type="region of interest" description="Disordered" evidence="1">
    <location>
        <begin position="1"/>
        <end position="20"/>
    </location>
</feature>
<sequence length="68" mass="7691">MSSIHLRDWTTSKWSTTTPTSSNLRTFSGKSGWGFNTYIKSSVLEASDYLKDDTLLIKCTLWVKCASH</sequence>
<feature type="domain" description="MATH" evidence="2">
    <location>
        <begin position="1"/>
        <end position="61"/>
    </location>
</feature>
<dbReference type="SUPFAM" id="SSF49599">
    <property type="entry name" value="TRAF domain-like"/>
    <property type="match status" value="1"/>
</dbReference>
<evidence type="ECO:0000313" key="4">
    <source>
        <dbReference type="Proteomes" id="UP000623129"/>
    </source>
</evidence>
<keyword evidence="4" id="KW-1185">Reference proteome</keyword>
<evidence type="ECO:0000256" key="1">
    <source>
        <dbReference type="SAM" id="MobiDB-lite"/>
    </source>
</evidence>
<feature type="compositionally biased region" description="Basic and acidic residues" evidence="1">
    <location>
        <begin position="1"/>
        <end position="10"/>
    </location>
</feature>
<accession>A0A833RIS6</accession>
<dbReference type="Proteomes" id="UP000623129">
    <property type="component" value="Unassembled WGS sequence"/>
</dbReference>
<dbReference type="InterPro" id="IPR008974">
    <property type="entry name" value="TRAF-like"/>
</dbReference>
<dbReference type="Pfam" id="PF22486">
    <property type="entry name" value="MATH_2"/>
    <property type="match status" value="1"/>
</dbReference>
<name>A0A833RIS6_9POAL</name>
<dbReference type="Gene3D" id="2.60.210.10">
    <property type="entry name" value="Apoptosis, Tumor Necrosis Factor Receptor Associated Protein 2, Chain A"/>
    <property type="match status" value="1"/>
</dbReference>
<dbReference type="OrthoDB" id="693994at2759"/>
<dbReference type="AlphaFoldDB" id="A0A833RIS6"/>